<name>A0A9E7MWI3_THEAG</name>
<keyword evidence="2" id="KW-0949">S-adenosyl-L-methionine</keyword>
<protein>
    <recommendedName>
        <fullName evidence="5">Arsenite methyltransferase</fullName>
        <ecNumber evidence="4">2.1.1.137</ecNumber>
    </recommendedName>
</protein>
<evidence type="ECO:0000313" key="11">
    <source>
        <dbReference type="Proteomes" id="UP001055732"/>
    </source>
</evidence>
<evidence type="ECO:0000256" key="6">
    <source>
        <dbReference type="ARBA" id="ARBA00047941"/>
    </source>
</evidence>
<evidence type="ECO:0000256" key="5">
    <source>
        <dbReference type="ARBA" id="ARBA00034545"/>
    </source>
</evidence>
<keyword evidence="1" id="KW-0808">Transferase</keyword>
<proteinExistence type="inferred from homology"/>
<evidence type="ECO:0000256" key="2">
    <source>
        <dbReference type="ARBA" id="ARBA00022691"/>
    </source>
</evidence>
<dbReference type="RefSeq" id="WP_253304175.1">
    <property type="nucleotide sequence ID" value="NZ_CP099582.1"/>
</dbReference>
<keyword evidence="11" id="KW-1185">Reference proteome</keyword>
<dbReference type="EC" id="2.1.1.137" evidence="4"/>
<dbReference type="InterPro" id="IPR029063">
    <property type="entry name" value="SAM-dependent_MTases_sf"/>
</dbReference>
<dbReference type="SUPFAM" id="SSF53335">
    <property type="entry name" value="S-adenosyl-L-methionine-dependent methyltransferases"/>
    <property type="match status" value="1"/>
</dbReference>
<organism evidence="10 11">
    <name type="scientific">Thermococcus aggregans</name>
    <dbReference type="NCBI Taxonomy" id="110163"/>
    <lineage>
        <taxon>Archaea</taxon>
        <taxon>Methanobacteriati</taxon>
        <taxon>Methanobacteriota</taxon>
        <taxon>Thermococci</taxon>
        <taxon>Thermococcales</taxon>
        <taxon>Thermococcaceae</taxon>
        <taxon>Thermococcus</taxon>
    </lineage>
</organism>
<dbReference type="Gene3D" id="3.40.50.150">
    <property type="entry name" value="Vaccinia Virus protein VP39"/>
    <property type="match status" value="1"/>
</dbReference>
<dbReference type="AlphaFoldDB" id="A0A9E7MWI3"/>
<dbReference type="Pfam" id="PF07381">
    <property type="entry name" value="EarA"/>
    <property type="match status" value="1"/>
</dbReference>
<comment type="catalytic activity">
    <reaction evidence="8">
        <text>arsenic triglutathione + 3 [thioredoxin]-dithiol + 3 S-adenosyl-L-methionine = trimethylarsine + 3 [thioredoxin]-disulfide + 3 glutathione + 3 S-adenosyl-L-homocysteine + 3 H(+)</text>
        <dbReference type="Rhea" id="RHEA:69432"/>
        <dbReference type="Rhea" id="RHEA-COMP:10698"/>
        <dbReference type="Rhea" id="RHEA-COMP:10700"/>
        <dbReference type="ChEBI" id="CHEBI:15378"/>
        <dbReference type="ChEBI" id="CHEBI:27130"/>
        <dbReference type="ChEBI" id="CHEBI:29950"/>
        <dbReference type="ChEBI" id="CHEBI:50058"/>
        <dbReference type="ChEBI" id="CHEBI:57856"/>
        <dbReference type="ChEBI" id="CHEBI:57925"/>
        <dbReference type="ChEBI" id="CHEBI:59789"/>
        <dbReference type="ChEBI" id="CHEBI:183640"/>
        <dbReference type="EC" id="2.1.1.137"/>
    </reaction>
</comment>
<evidence type="ECO:0000256" key="8">
    <source>
        <dbReference type="ARBA" id="ARBA00048428"/>
    </source>
</evidence>
<evidence type="ECO:0000313" key="10">
    <source>
        <dbReference type="EMBL" id="USS40218.1"/>
    </source>
</evidence>
<dbReference type="CDD" id="cd02440">
    <property type="entry name" value="AdoMet_MTases"/>
    <property type="match status" value="1"/>
</dbReference>
<comment type="catalytic activity">
    <reaction evidence="7">
        <text>arsenic triglutathione + 2 [thioredoxin]-dithiol + 2 S-adenosyl-L-methionine + H2O = dimethylarsinous acid + 2 [thioredoxin]-disulfide + 3 glutathione + 2 S-adenosyl-L-homocysteine + 2 H(+)</text>
        <dbReference type="Rhea" id="RHEA:69464"/>
        <dbReference type="Rhea" id="RHEA-COMP:10698"/>
        <dbReference type="Rhea" id="RHEA-COMP:10700"/>
        <dbReference type="ChEBI" id="CHEBI:15377"/>
        <dbReference type="ChEBI" id="CHEBI:15378"/>
        <dbReference type="ChEBI" id="CHEBI:23808"/>
        <dbReference type="ChEBI" id="CHEBI:29950"/>
        <dbReference type="ChEBI" id="CHEBI:50058"/>
        <dbReference type="ChEBI" id="CHEBI:57856"/>
        <dbReference type="ChEBI" id="CHEBI:57925"/>
        <dbReference type="ChEBI" id="CHEBI:59789"/>
        <dbReference type="ChEBI" id="CHEBI:183640"/>
        <dbReference type="EC" id="2.1.1.137"/>
    </reaction>
</comment>
<feature type="domain" description="Methyltransferase" evidence="9">
    <location>
        <begin position="247"/>
        <end position="354"/>
    </location>
</feature>
<accession>A0A9E7MWI3</accession>
<dbReference type="GO" id="GO:0030791">
    <property type="term" value="F:arsenite methyltransferase activity"/>
    <property type="evidence" value="ECO:0007669"/>
    <property type="project" value="UniProtKB-EC"/>
</dbReference>
<dbReference type="PANTHER" id="PTHR43675:SF8">
    <property type="entry name" value="ARSENITE METHYLTRANSFERASE"/>
    <property type="match status" value="1"/>
</dbReference>
<dbReference type="InterPro" id="IPR026669">
    <property type="entry name" value="Arsenite_MeTrfase-like"/>
</dbReference>
<gene>
    <name evidence="10" type="ORF">NF865_07750</name>
</gene>
<dbReference type="InterPro" id="IPR025714">
    <property type="entry name" value="Methyltranfer_dom"/>
</dbReference>
<evidence type="ECO:0000256" key="1">
    <source>
        <dbReference type="ARBA" id="ARBA00022679"/>
    </source>
</evidence>
<comment type="similarity">
    <text evidence="3">Belongs to the methyltransferase superfamily. Arsenite methyltransferase family.</text>
</comment>
<dbReference type="Proteomes" id="UP001055732">
    <property type="component" value="Chromosome"/>
</dbReference>
<evidence type="ECO:0000256" key="4">
    <source>
        <dbReference type="ARBA" id="ARBA00034521"/>
    </source>
</evidence>
<evidence type="ECO:0000259" key="9">
    <source>
        <dbReference type="Pfam" id="PF13847"/>
    </source>
</evidence>
<dbReference type="InterPro" id="IPR010863">
    <property type="entry name" value="EarA-like"/>
</dbReference>
<evidence type="ECO:0000256" key="7">
    <source>
        <dbReference type="ARBA" id="ARBA00047943"/>
    </source>
</evidence>
<reference evidence="10" key="1">
    <citation type="journal article" date="1998" name="Int. J. Syst. Bacteriol. 48 Pt">
        <title>Thermococcus guaymasensis sp. nov. and Thermococcus aggregans sp. nov., two novel thermophilic archaea isolated from the Guaymas Basin hydrothermal vent site.</title>
        <authorList>
            <person name="Canganella F."/>
            <person name="Jones W.J."/>
            <person name="Gambacorta A."/>
            <person name="Antranikian G."/>
        </authorList>
    </citation>
    <scope>NUCLEOTIDE SEQUENCE</scope>
    <source>
        <strain evidence="10">TY</strain>
    </source>
</reference>
<sequence>MLKYLSQVYPSPAYLSEIAKATNLSIQEVEDILLGTGFTYRNGNSLVGLGLVEIVKGEGFKYYRISEDGRKFMDFLESKDFEETSFFRKNVVESLIHVLDTTLSFAVDLAQFNLLKLGLKYGIFHAIRERKHYADALVDVPVSNKALLKTMLETYTKIGFADSAFNKIWSKSINYNLKLNSNSLSYLTPDVITIFDRMYEFAEASLNSRPPTSFMDFDKNAEFWDMRLNSYLTKIYRAIIKELGGITKGKRVLDLGCGSVSPEEVGKAVGPEGLYVGVDFSHNLLDIAKRRVKRNGLDWVVLKEVDVQNIKPTGEYDVVIMSFLLEYIPDIQRVINRAVDVLSEGGKLIIVEPFRENYPGIEAWEFFEKLTKEFIGFPSKNEVISSLEATGRTFRAEDFGKSVLVVEVL</sequence>
<evidence type="ECO:0000256" key="3">
    <source>
        <dbReference type="ARBA" id="ARBA00034487"/>
    </source>
</evidence>
<comment type="catalytic activity">
    <reaction evidence="6">
        <text>arsenic triglutathione + [thioredoxin]-dithiol + S-adenosyl-L-methionine + 2 H2O = methylarsonous acid + [thioredoxin]-disulfide + 3 glutathione + S-adenosyl-L-homocysteine + H(+)</text>
        <dbReference type="Rhea" id="RHEA:69460"/>
        <dbReference type="Rhea" id="RHEA-COMP:10698"/>
        <dbReference type="Rhea" id="RHEA-COMP:10700"/>
        <dbReference type="ChEBI" id="CHEBI:15377"/>
        <dbReference type="ChEBI" id="CHEBI:15378"/>
        <dbReference type="ChEBI" id="CHEBI:17826"/>
        <dbReference type="ChEBI" id="CHEBI:29950"/>
        <dbReference type="ChEBI" id="CHEBI:50058"/>
        <dbReference type="ChEBI" id="CHEBI:57856"/>
        <dbReference type="ChEBI" id="CHEBI:57925"/>
        <dbReference type="ChEBI" id="CHEBI:59789"/>
        <dbReference type="ChEBI" id="CHEBI:183640"/>
        <dbReference type="EC" id="2.1.1.137"/>
    </reaction>
</comment>
<reference evidence="10" key="2">
    <citation type="submission" date="2022-06" db="EMBL/GenBank/DDBJ databases">
        <authorList>
            <person name="Park Y.-J."/>
        </authorList>
    </citation>
    <scope>NUCLEOTIDE SEQUENCE</scope>
    <source>
        <strain evidence="10">TY</strain>
    </source>
</reference>
<dbReference type="EMBL" id="CP099582">
    <property type="protein sequence ID" value="USS40218.1"/>
    <property type="molecule type" value="Genomic_DNA"/>
</dbReference>
<dbReference type="Pfam" id="PF13847">
    <property type="entry name" value="Methyltransf_31"/>
    <property type="match status" value="1"/>
</dbReference>
<dbReference type="PANTHER" id="PTHR43675">
    <property type="entry name" value="ARSENITE METHYLTRANSFERASE"/>
    <property type="match status" value="1"/>
</dbReference>
<dbReference type="KEGG" id="tagg:NF865_07750"/>